<dbReference type="GO" id="GO:0006644">
    <property type="term" value="P:phospholipid metabolic process"/>
    <property type="evidence" value="ECO:0007669"/>
    <property type="project" value="TreeGrafter"/>
</dbReference>
<evidence type="ECO:0000313" key="2">
    <source>
        <dbReference type="EMBL" id="CAH3039417.1"/>
    </source>
</evidence>
<dbReference type="PANTHER" id="PTHR46320">
    <property type="entry name" value="GLYCEROPHOSPHODIESTER PHOSPHODIESTERASE 1"/>
    <property type="match status" value="1"/>
</dbReference>
<protein>
    <recommendedName>
        <fullName evidence="1">GP-PDE domain-containing protein</fullName>
    </recommendedName>
</protein>
<gene>
    <name evidence="2" type="ORF">PMEA_00026055</name>
</gene>
<feature type="domain" description="GP-PDE" evidence="1">
    <location>
        <begin position="43"/>
        <end position="311"/>
    </location>
</feature>
<dbReference type="InterPro" id="IPR017946">
    <property type="entry name" value="PLC-like_Pdiesterase_TIM-brl"/>
</dbReference>
<evidence type="ECO:0000259" key="1">
    <source>
        <dbReference type="PROSITE" id="PS51704"/>
    </source>
</evidence>
<dbReference type="Gene3D" id="3.20.20.190">
    <property type="entry name" value="Phosphatidylinositol (PI) phosphodiesterase"/>
    <property type="match status" value="1"/>
</dbReference>
<sequence length="314" mass="35575">MAFLLIIFIPAILLILYRKFRLLKPDPELVKSFLRGGLSDKSPGLIAHRGGSAEAPENTLAAFRSAKENGAIGVEFDVDFTKDSRAVVIHDATVDRTTNGSGSIRSFTLEEIRKLDASVKHPLREKFPGEKVPTLEEVVELCSSLGLKMIIEIKKGTETLETAQYLKNLFSSYHLYDKALVCCYFPSVIYQVRKVDPQIVTALVWWRDTLSFILTGGKELFEIKSSIKVSVLSFFDRLWESLLPWFLDFVGVPILSCAKEHVCKDMLEMWSEQGIQVVAWTVNHKEAKEFFRDCLDCPIITDCVLSESVWNEQM</sequence>
<dbReference type="Proteomes" id="UP001159428">
    <property type="component" value="Unassembled WGS sequence"/>
</dbReference>
<comment type="caution">
    <text evidence="2">The sequence shown here is derived from an EMBL/GenBank/DDBJ whole genome shotgun (WGS) entry which is preliminary data.</text>
</comment>
<dbReference type="GO" id="GO:0070291">
    <property type="term" value="P:N-acylethanolamine metabolic process"/>
    <property type="evidence" value="ECO:0007669"/>
    <property type="project" value="TreeGrafter"/>
</dbReference>
<dbReference type="SUPFAM" id="SSF51695">
    <property type="entry name" value="PLC-like phosphodiesterases"/>
    <property type="match status" value="1"/>
</dbReference>
<accession>A0AAU9VTX6</accession>
<reference evidence="2 3" key="1">
    <citation type="submission" date="2022-05" db="EMBL/GenBank/DDBJ databases">
        <authorList>
            <consortium name="Genoscope - CEA"/>
            <person name="William W."/>
        </authorList>
    </citation>
    <scope>NUCLEOTIDE SEQUENCE [LARGE SCALE GENOMIC DNA]</scope>
</reference>
<dbReference type="PANTHER" id="PTHR46320:SF1">
    <property type="entry name" value="GLYCEROPHOSPHODIESTER PHOSPHODIESTERASE 1"/>
    <property type="match status" value="1"/>
</dbReference>
<dbReference type="InterPro" id="IPR030395">
    <property type="entry name" value="GP_PDE_dom"/>
</dbReference>
<dbReference type="PROSITE" id="PS51704">
    <property type="entry name" value="GP_PDE"/>
    <property type="match status" value="1"/>
</dbReference>
<keyword evidence="3" id="KW-1185">Reference proteome</keyword>
<dbReference type="GO" id="GO:0008889">
    <property type="term" value="F:glycerophosphodiester phosphodiesterase activity"/>
    <property type="evidence" value="ECO:0007669"/>
    <property type="project" value="TreeGrafter"/>
</dbReference>
<dbReference type="AlphaFoldDB" id="A0AAU9VTX6"/>
<proteinExistence type="predicted"/>
<dbReference type="GO" id="GO:0005886">
    <property type="term" value="C:plasma membrane"/>
    <property type="evidence" value="ECO:0007669"/>
    <property type="project" value="TreeGrafter"/>
</dbReference>
<name>A0AAU9VTX6_9CNID</name>
<dbReference type="EMBL" id="CALNXJ010000005">
    <property type="protein sequence ID" value="CAH3039417.1"/>
    <property type="molecule type" value="Genomic_DNA"/>
</dbReference>
<dbReference type="GO" id="GO:0006580">
    <property type="term" value="P:ethanolamine metabolic process"/>
    <property type="evidence" value="ECO:0007669"/>
    <property type="project" value="TreeGrafter"/>
</dbReference>
<dbReference type="Pfam" id="PF03009">
    <property type="entry name" value="GDPD"/>
    <property type="match status" value="1"/>
</dbReference>
<organism evidence="2 3">
    <name type="scientific">Pocillopora meandrina</name>
    <dbReference type="NCBI Taxonomy" id="46732"/>
    <lineage>
        <taxon>Eukaryota</taxon>
        <taxon>Metazoa</taxon>
        <taxon>Cnidaria</taxon>
        <taxon>Anthozoa</taxon>
        <taxon>Hexacorallia</taxon>
        <taxon>Scleractinia</taxon>
        <taxon>Astrocoeniina</taxon>
        <taxon>Pocilloporidae</taxon>
        <taxon>Pocillopora</taxon>
    </lineage>
</organism>
<evidence type="ECO:0000313" key="3">
    <source>
        <dbReference type="Proteomes" id="UP001159428"/>
    </source>
</evidence>